<dbReference type="EMBL" id="KB743235">
    <property type="protein sequence ID" value="EOB00098.1"/>
    <property type="molecule type" value="Genomic_DNA"/>
</dbReference>
<dbReference type="Proteomes" id="UP000296049">
    <property type="component" value="Unassembled WGS sequence"/>
</dbReference>
<sequence length="133" mass="14962">MTLPVSLKSEYEGFHYKLNKKFLSSLCALLIASTGGSPFLLLSKIVLTFTPPQCHLQRQCLKTYLLISFDARSGEGACIRPLHQQPDLLVNGGRCRKDLEYCGFGFLQESDPEKSEDRREGSCSDDYHKALLM</sequence>
<accession>R0LI91</accession>
<protein>
    <submittedName>
        <fullName evidence="1">Uncharacterized protein</fullName>
    </submittedName>
</protein>
<gene>
    <name evidence="1" type="ORF">Anapl_06217</name>
</gene>
<organism evidence="1 2">
    <name type="scientific">Anas platyrhynchos</name>
    <name type="common">Mallard</name>
    <name type="synonym">Anas boschas</name>
    <dbReference type="NCBI Taxonomy" id="8839"/>
    <lineage>
        <taxon>Eukaryota</taxon>
        <taxon>Metazoa</taxon>
        <taxon>Chordata</taxon>
        <taxon>Craniata</taxon>
        <taxon>Vertebrata</taxon>
        <taxon>Euteleostomi</taxon>
        <taxon>Archelosauria</taxon>
        <taxon>Archosauria</taxon>
        <taxon>Dinosauria</taxon>
        <taxon>Saurischia</taxon>
        <taxon>Theropoda</taxon>
        <taxon>Coelurosauria</taxon>
        <taxon>Aves</taxon>
        <taxon>Neognathae</taxon>
        <taxon>Galloanserae</taxon>
        <taxon>Anseriformes</taxon>
        <taxon>Anatidae</taxon>
        <taxon>Anatinae</taxon>
        <taxon>Anas</taxon>
    </lineage>
</organism>
<evidence type="ECO:0000313" key="1">
    <source>
        <dbReference type="EMBL" id="EOB00098.1"/>
    </source>
</evidence>
<dbReference type="AlphaFoldDB" id="R0LI91"/>
<name>R0LI91_ANAPL</name>
<evidence type="ECO:0000313" key="2">
    <source>
        <dbReference type="Proteomes" id="UP000296049"/>
    </source>
</evidence>
<proteinExistence type="predicted"/>
<keyword evidence="2" id="KW-1185">Reference proteome</keyword>
<reference evidence="2" key="1">
    <citation type="journal article" date="2013" name="Nat. Genet.">
        <title>The duck genome and transcriptome provide insight into an avian influenza virus reservoir species.</title>
        <authorList>
            <person name="Huang Y."/>
            <person name="Li Y."/>
            <person name="Burt D.W."/>
            <person name="Chen H."/>
            <person name="Zhang Y."/>
            <person name="Qian W."/>
            <person name="Kim H."/>
            <person name="Gan S."/>
            <person name="Zhao Y."/>
            <person name="Li J."/>
            <person name="Yi K."/>
            <person name="Feng H."/>
            <person name="Zhu P."/>
            <person name="Li B."/>
            <person name="Liu Q."/>
            <person name="Fairley S."/>
            <person name="Magor K.E."/>
            <person name="Du Z."/>
            <person name="Hu X."/>
            <person name="Goodman L."/>
            <person name="Tafer H."/>
            <person name="Vignal A."/>
            <person name="Lee T."/>
            <person name="Kim K.W."/>
            <person name="Sheng Z."/>
            <person name="An Y."/>
            <person name="Searle S."/>
            <person name="Herrero J."/>
            <person name="Groenen M.A."/>
            <person name="Crooijmans R.P."/>
            <person name="Faraut T."/>
            <person name="Cai Q."/>
            <person name="Webster R.G."/>
            <person name="Aldridge J.R."/>
            <person name="Warren W.C."/>
            <person name="Bartschat S."/>
            <person name="Kehr S."/>
            <person name="Marz M."/>
            <person name="Stadler P.F."/>
            <person name="Smith J."/>
            <person name="Kraus R.H."/>
            <person name="Zhao Y."/>
            <person name="Ren L."/>
            <person name="Fei J."/>
            <person name="Morisson M."/>
            <person name="Kaiser P."/>
            <person name="Griffin D.K."/>
            <person name="Rao M."/>
            <person name="Pitel F."/>
            <person name="Wang J."/>
            <person name="Li N."/>
        </authorList>
    </citation>
    <scope>NUCLEOTIDE SEQUENCE [LARGE SCALE GENOMIC DNA]</scope>
</reference>